<protein>
    <submittedName>
        <fullName evidence="1">Uncharacterized protein</fullName>
    </submittedName>
</protein>
<accession>A0A386KS68</accession>
<proteinExistence type="predicted"/>
<dbReference type="Proteomes" id="UP000281993">
    <property type="component" value="Segment"/>
</dbReference>
<reference evidence="1 2" key="1">
    <citation type="submission" date="2018-08" db="EMBL/GenBank/DDBJ databases">
        <authorList>
            <person name="Preder H."/>
            <person name="Servin-Meza L.A."/>
            <person name="Bonilla J.A."/>
            <person name="Klyczek K."/>
            <person name="Garlena R.A."/>
            <person name="Russell D.A."/>
            <person name="Pope W.H."/>
            <person name="Jacobs-Sera D."/>
            <person name="Hatfull G.F."/>
        </authorList>
    </citation>
    <scope>NUCLEOTIDE SEQUENCE [LARGE SCALE GENOMIC DNA]</scope>
</reference>
<organism evidence="1 2">
    <name type="scientific">Microbacterium phage ValentiniPuff</name>
    <dbReference type="NCBI Taxonomy" id="2315705"/>
    <lineage>
        <taxon>Viruses</taxon>
        <taxon>Duplodnaviria</taxon>
        <taxon>Heunggongvirae</taxon>
        <taxon>Uroviricota</taxon>
        <taxon>Caudoviricetes</taxon>
        <taxon>Valentinivirus</taxon>
        <taxon>Valentinivirus valentinipuff</taxon>
    </lineage>
</organism>
<name>A0A386KS68_9CAUD</name>
<gene>
    <name evidence="1" type="primary">18</name>
    <name evidence="1" type="ORF">SEA_VALENTINIPUFF_18</name>
</gene>
<evidence type="ECO:0000313" key="1">
    <source>
        <dbReference type="EMBL" id="AYD87321.1"/>
    </source>
</evidence>
<evidence type="ECO:0000313" key="2">
    <source>
        <dbReference type="Proteomes" id="UP000281993"/>
    </source>
</evidence>
<dbReference type="EMBL" id="MH825712">
    <property type="protein sequence ID" value="AYD87321.1"/>
    <property type="molecule type" value="Genomic_DNA"/>
</dbReference>
<sequence>MTEQNPPLALTLTTSRPADAQEIDDLINGTGAMMWSWWSGWAKKTVDGVDGWEFAHDNADTEIEGAGDVTTWVSNQQIFDAAGRFIAEGRLQYDVKDVMTESIGYLDASDADVVLQYAVLGEAIFG</sequence>
<keyword evidence="2" id="KW-1185">Reference proteome</keyword>